<evidence type="ECO:0000313" key="1">
    <source>
        <dbReference type="EMBL" id="ALM76365.1"/>
    </source>
</evidence>
<reference evidence="1 2" key="1">
    <citation type="journal article" date="2016" name="Genome Announc.">
        <title>Complete genome sequence of the hyperthermophilic and piezophilic archaeon Thermococcus barophilus Ch5, capable of growth at the expense of hydrogenogenesis from carbon monoxide and formate.</title>
        <authorList>
            <person name="Oger P."/>
            <person name="Sokolova T.G."/>
            <person name="Kozhevnikova D.A."/>
            <person name="Taranov E.A."/>
            <person name="Vannier P."/>
            <person name="Lee H.S."/>
            <person name="Kwon K.K."/>
            <person name="Kang S.G."/>
            <person name="Lee J.H."/>
            <person name="Bonch-Osmolovskaya E.A."/>
            <person name="Lebedinsky A.V."/>
        </authorList>
    </citation>
    <scope>NUCLEOTIDE SEQUENCE [LARGE SCALE GENOMIC DNA]</scope>
    <source>
        <strain evidence="2">Ch5</strain>
    </source>
</reference>
<dbReference type="AlphaFoldDB" id="A0A0S1XEY1"/>
<name>A0A0S1XEY1_THEBA</name>
<dbReference type="PATRIC" id="fig|55802.8.peg.2460"/>
<dbReference type="EMBL" id="CP013050">
    <property type="protein sequence ID" value="ALM76365.1"/>
    <property type="molecule type" value="Genomic_DNA"/>
</dbReference>
<dbReference type="Pfam" id="PF20126">
    <property type="entry name" value="TumE"/>
    <property type="match status" value="1"/>
</dbReference>
<protein>
    <submittedName>
        <fullName evidence="1">Uncharacterized protein</fullName>
    </submittedName>
</protein>
<evidence type="ECO:0000313" key="2">
    <source>
        <dbReference type="Proteomes" id="UP000066042"/>
    </source>
</evidence>
<sequence>MLRELESLEKSRIVAKYEVLDFKGGENFYFLKLKVKLIDGSILYVREYVSEEDYIYSFHWQDNEGKLKIRWDNAPHHKTIKTFPHHKHTDKGIEESYEITLEDVLKAIENEIMEGDAKR</sequence>
<accession>A0A0S1XEY1</accession>
<dbReference type="STRING" id="55802.TBCH5v1_2474"/>
<proteinExistence type="predicted"/>
<dbReference type="RefSeq" id="WP_056934761.1">
    <property type="nucleotide sequence ID" value="NZ_CP013050.1"/>
</dbReference>
<organism evidence="1 2">
    <name type="scientific">Thermococcus barophilus</name>
    <dbReference type="NCBI Taxonomy" id="55802"/>
    <lineage>
        <taxon>Archaea</taxon>
        <taxon>Methanobacteriati</taxon>
        <taxon>Methanobacteriota</taxon>
        <taxon>Thermococci</taxon>
        <taxon>Thermococcales</taxon>
        <taxon>Thermococcaceae</taxon>
        <taxon>Thermococcus</taxon>
    </lineage>
</organism>
<dbReference type="InterPro" id="IPR045397">
    <property type="entry name" value="TumE-like"/>
</dbReference>
<dbReference type="GeneID" id="26137688"/>
<gene>
    <name evidence="1" type="ORF">TBCH5v1_2474</name>
</gene>
<dbReference type="Proteomes" id="UP000066042">
    <property type="component" value="Chromosome"/>
</dbReference>